<keyword evidence="3" id="KW-1185">Reference proteome</keyword>
<dbReference type="AlphaFoldDB" id="A0A4Y2D7U7"/>
<dbReference type="EMBL" id="BGPR01000312">
    <property type="protein sequence ID" value="GBM12319.1"/>
    <property type="molecule type" value="Genomic_DNA"/>
</dbReference>
<reference evidence="2 3" key="1">
    <citation type="journal article" date="2019" name="Sci. Rep.">
        <title>Orb-weaving spider Araneus ventricosus genome elucidates the spidroin gene catalogue.</title>
        <authorList>
            <person name="Kono N."/>
            <person name="Nakamura H."/>
            <person name="Ohtoshi R."/>
            <person name="Moran D.A.P."/>
            <person name="Shinohara A."/>
            <person name="Yoshida Y."/>
            <person name="Fujiwara M."/>
            <person name="Mori M."/>
            <person name="Tomita M."/>
            <person name="Arakawa K."/>
        </authorList>
    </citation>
    <scope>NUCLEOTIDE SEQUENCE [LARGE SCALE GENOMIC DNA]</scope>
</reference>
<protein>
    <submittedName>
        <fullName evidence="2">Uncharacterized protein</fullName>
    </submittedName>
</protein>
<dbReference type="Proteomes" id="UP000499080">
    <property type="component" value="Unassembled WGS sequence"/>
</dbReference>
<accession>A0A4Y2D7U7</accession>
<sequence>MVKVQDDVLDRGTPPLTLFNLLLDKCSFNFGKKKYSLAHREVIRRKRPGILSDGVILLHDNTILIAKLKNCCQSSSGKSRATPYSPDSASNLDSKQGNLVSGARFSSESDAKTVVENWLNGQEYAS</sequence>
<feature type="compositionally biased region" description="Polar residues" evidence="1">
    <location>
        <begin position="85"/>
        <end position="106"/>
    </location>
</feature>
<evidence type="ECO:0000256" key="1">
    <source>
        <dbReference type="SAM" id="MobiDB-lite"/>
    </source>
</evidence>
<evidence type="ECO:0000313" key="2">
    <source>
        <dbReference type="EMBL" id="GBM12319.1"/>
    </source>
</evidence>
<feature type="region of interest" description="Disordered" evidence="1">
    <location>
        <begin position="74"/>
        <end position="110"/>
    </location>
</feature>
<evidence type="ECO:0000313" key="3">
    <source>
        <dbReference type="Proteomes" id="UP000499080"/>
    </source>
</evidence>
<gene>
    <name evidence="2" type="ORF">AVEN_116765_1</name>
</gene>
<proteinExistence type="predicted"/>
<comment type="caution">
    <text evidence="2">The sequence shown here is derived from an EMBL/GenBank/DDBJ whole genome shotgun (WGS) entry which is preliminary data.</text>
</comment>
<name>A0A4Y2D7U7_ARAVE</name>
<organism evidence="2 3">
    <name type="scientific">Araneus ventricosus</name>
    <name type="common">Orbweaver spider</name>
    <name type="synonym">Epeira ventricosa</name>
    <dbReference type="NCBI Taxonomy" id="182803"/>
    <lineage>
        <taxon>Eukaryota</taxon>
        <taxon>Metazoa</taxon>
        <taxon>Ecdysozoa</taxon>
        <taxon>Arthropoda</taxon>
        <taxon>Chelicerata</taxon>
        <taxon>Arachnida</taxon>
        <taxon>Araneae</taxon>
        <taxon>Araneomorphae</taxon>
        <taxon>Entelegynae</taxon>
        <taxon>Araneoidea</taxon>
        <taxon>Araneidae</taxon>
        <taxon>Araneus</taxon>
    </lineage>
</organism>